<dbReference type="RefSeq" id="WP_248995824.1">
    <property type="nucleotide sequence ID" value="NZ_JAKIKP010000007.1"/>
</dbReference>
<dbReference type="SMART" id="SM00382">
    <property type="entry name" value="AAA"/>
    <property type="match status" value="1"/>
</dbReference>
<comment type="function">
    <text evidence="8">Part of the ABC transporter complex LolCDE involved in the translocation of mature outer membrane-directed lipoproteins, from the inner membrane to the periplasmic chaperone, LolA. Responsible for the formation of the LolA-lipoprotein complex in an ATP-dependent manner.</text>
</comment>
<dbReference type="EMBL" id="JAKIKP010000007">
    <property type="protein sequence ID" value="MCL1143140.1"/>
    <property type="molecule type" value="Genomic_DNA"/>
</dbReference>
<dbReference type="InterPro" id="IPR017911">
    <property type="entry name" value="MacB-like_ATP-bd"/>
</dbReference>
<dbReference type="CDD" id="cd03255">
    <property type="entry name" value="ABC_MJ0796_LolCDE_FtsE"/>
    <property type="match status" value="1"/>
</dbReference>
<evidence type="ECO:0000256" key="6">
    <source>
        <dbReference type="ARBA" id="ARBA00022967"/>
    </source>
</evidence>
<evidence type="ECO:0000313" key="10">
    <source>
        <dbReference type="EMBL" id="MCL1143140.1"/>
    </source>
</evidence>
<dbReference type="InterPro" id="IPR011924">
    <property type="entry name" value="LolD_lipo_ATP-bd"/>
</dbReference>
<evidence type="ECO:0000259" key="9">
    <source>
        <dbReference type="PROSITE" id="PS50893"/>
    </source>
</evidence>
<reference evidence="10" key="1">
    <citation type="submission" date="2022-01" db="EMBL/GenBank/DDBJ databases">
        <title>Whole genome-based taxonomy of the Shewanellaceae.</title>
        <authorList>
            <person name="Martin-Rodriguez A.J."/>
        </authorList>
    </citation>
    <scope>NUCLEOTIDE SEQUENCE</scope>
    <source>
        <strain evidence="10">DSM 16422</strain>
    </source>
</reference>
<dbReference type="SUPFAM" id="SSF52540">
    <property type="entry name" value="P-loop containing nucleoside triphosphate hydrolases"/>
    <property type="match status" value="1"/>
</dbReference>
<dbReference type="FunFam" id="3.40.50.300:FF:000230">
    <property type="entry name" value="Lipoprotein-releasing system ATP-binding protein LolD"/>
    <property type="match status" value="1"/>
</dbReference>
<organism evidence="10 11">
    <name type="scientific">Shewanella gaetbuli</name>
    <dbReference type="NCBI Taxonomy" id="220752"/>
    <lineage>
        <taxon>Bacteria</taxon>
        <taxon>Pseudomonadati</taxon>
        <taxon>Pseudomonadota</taxon>
        <taxon>Gammaproteobacteria</taxon>
        <taxon>Alteromonadales</taxon>
        <taxon>Shewanellaceae</taxon>
        <taxon>Shewanella</taxon>
    </lineage>
</organism>
<dbReference type="Proteomes" id="UP001139333">
    <property type="component" value="Unassembled WGS sequence"/>
</dbReference>
<keyword evidence="11" id="KW-1185">Reference proteome</keyword>
<keyword evidence="5 8" id="KW-0067">ATP-binding</keyword>
<dbReference type="InterPro" id="IPR017871">
    <property type="entry name" value="ABC_transporter-like_CS"/>
</dbReference>
<comment type="similarity">
    <text evidence="8">Belongs to the ABC transporter superfamily. Lipoprotein translocase (TC 3.A.1.125) family.</text>
</comment>
<proteinExistence type="inferred from homology"/>
<comment type="subcellular location">
    <subcellularLocation>
        <location evidence="8">Cell inner membrane</location>
        <topology evidence="8">Peripheral membrane protein</topology>
    </subcellularLocation>
</comment>
<dbReference type="EC" id="7.6.2.-" evidence="8"/>
<dbReference type="GO" id="GO:0005886">
    <property type="term" value="C:plasma membrane"/>
    <property type="evidence" value="ECO:0007669"/>
    <property type="project" value="UniProtKB-SubCell"/>
</dbReference>
<dbReference type="NCBIfam" id="TIGR02211">
    <property type="entry name" value="LolD_lipo_ex"/>
    <property type="match status" value="1"/>
</dbReference>
<dbReference type="InterPro" id="IPR015854">
    <property type="entry name" value="ABC_transpr_LolD-like"/>
</dbReference>
<evidence type="ECO:0000256" key="5">
    <source>
        <dbReference type="ARBA" id="ARBA00022840"/>
    </source>
</evidence>
<evidence type="ECO:0000256" key="3">
    <source>
        <dbReference type="ARBA" id="ARBA00022519"/>
    </source>
</evidence>
<protein>
    <recommendedName>
        <fullName evidence="8">Lipoprotein-releasing system ATP-binding protein LolD</fullName>
        <ecNumber evidence="8">7.6.2.-</ecNumber>
    </recommendedName>
</protein>
<comment type="caution">
    <text evidence="10">The sequence shown here is derived from an EMBL/GenBank/DDBJ whole genome shotgun (WGS) entry which is preliminary data.</text>
</comment>
<dbReference type="Pfam" id="PF00005">
    <property type="entry name" value="ABC_tran"/>
    <property type="match status" value="1"/>
</dbReference>
<evidence type="ECO:0000256" key="2">
    <source>
        <dbReference type="ARBA" id="ARBA00022475"/>
    </source>
</evidence>
<dbReference type="InterPro" id="IPR003439">
    <property type="entry name" value="ABC_transporter-like_ATP-bd"/>
</dbReference>
<gene>
    <name evidence="8 10" type="primary">lolD</name>
    <name evidence="10" type="ORF">L2672_10580</name>
</gene>
<sequence>MTTNKQILLTVNKVSKHFNDGEVTTQVLNEVELTVYEGEQLAIVGSSGSGKSTLLHVMGTLDTPSNGKVLLQDVDIYQLSSAKQAKLRNEDLGFIYQFHHLLPEFTAIENVAMPAFIQGKNKQQTLDKAQGLLERVGLGHRLNHTPAQLSGGERQRVAIARALINNPKLVLADEPTGNLDATSAETVYELIKELAQQFNTAFVVVTHDHKLATKMDRQVTMKDGVLQNRVNQSHE</sequence>
<keyword evidence="7 8" id="KW-0472">Membrane</keyword>
<dbReference type="InterPro" id="IPR003593">
    <property type="entry name" value="AAA+_ATPase"/>
</dbReference>
<keyword evidence="2 8" id="KW-1003">Cell membrane</keyword>
<dbReference type="GO" id="GO:0022857">
    <property type="term" value="F:transmembrane transporter activity"/>
    <property type="evidence" value="ECO:0007669"/>
    <property type="project" value="TreeGrafter"/>
</dbReference>
<evidence type="ECO:0000256" key="8">
    <source>
        <dbReference type="RuleBase" id="RU367068"/>
    </source>
</evidence>
<accession>A0A9X1ZPD2</accession>
<keyword evidence="6 8" id="KW-1278">Translocase</keyword>
<dbReference type="PANTHER" id="PTHR24220">
    <property type="entry name" value="IMPORT ATP-BINDING PROTEIN"/>
    <property type="match status" value="1"/>
</dbReference>
<evidence type="ECO:0000256" key="4">
    <source>
        <dbReference type="ARBA" id="ARBA00022741"/>
    </source>
</evidence>
<name>A0A9X1ZPD2_9GAMM</name>
<dbReference type="GO" id="GO:0089705">
    <property type="term" value="P:protein localization to outer membrane"/>
    <property type="evidence" value="ECO:0007669"/>
    <property type="project" value="TreeGrafter"/>
</dbReference>
<evidence type="ECO:0000313" key="11">
    <source>
        <dbReference type="Proteomes" id="UP001139333"/>
    </source>
</evidence>
<dbReference type="PANTHER" id="PTHR24220:SF689">
    <property type="entry name" value="LIPOPROTEIN-RELEASING SYSTEM ATP-BINDING PROTEIN LOLD"/>
    <property type="match status" value="1"/>
</dbReference>
<dbReference type="AlphaFoldDB" id="A0A9X1ZPD2"/>
<keyword evidence="3 8" id="KW-0997">Cell inner membrane</keyword>
<dbReference type="Gene3D" id="3.40.50.300">
    <property type="entry name" value="P-loop containing nucleotide triphosphate hydrolases"/>
    <property type="match status" value="1"/>
</dbReference>
<keyword evidence="1 8" id="KW-0813">Transport</keyword>
<dbReference type="InterPro" id="IPR027417">
    <property type="entry name" value="P-loop_NTPase"/>
</dbReference>
<dbReference type="GO" id="GO:0044874">
    <property type="term" value="P:lipoprotein localization to outer membrane"/>
    <property type="evidence" value="ECO:0007669"/>
    <property type="project" value="TreeGrafter"/>
</dbReference>
<dbReference type="PROSITE" id="PS50893">
    <property type="entry name" value="ABC_TRANSPORTER_2"/>
    <property type="match status" value="1"/>
</dbReference>
<feature type="domain" description="ABC transporter" evidence="9">
    <location>
        <begin position="9"/>
        <end position="235"/>
    </location>
</feature>
<keyword evidence="10" id="KW-0449">Lipoprotein</keyword>
<keyword evidence="4 8" id="KW-0547">Nucleotide-binding</keyword>
<evidence type="ECO:0000256" key="7">
    <source>
        <dbReference type="ARBA" id="ARBA00023136"/>
    </source>
</evidence>
<dbReference type="GO" id="GO:0005524">
    <property type="term" value="F:ATP binding"/>
    <property type="evidence" value="ECO:0007669"/>
    <property type="project" value="UniProtKB-UniRule"/>
</dbReference>
<dbReference type="PROSITE" id="PS00211">
    <property type="entry name" value="ABC_TRANSPORTER_1"/>
    <property type="match status" value="1"/>
</dbReference>
<comment type="subunit">
    <text evidence="8">The complex is composed of two ATP-binding proteins (LolD) and two transmembrane proteins (LolC and LolE).</text>
</comment>
<dbReference type="GO" id="GO:0016887">
    <property type="term" value="F:ATP hydrolysis activity"/>
    <property type="evidence" value="ECO:0007669"/>
    <property type="project" value="InterPro"/>
</dbReference>
<evidence type="ECO:0000256" key="1">
    <source>
        <dbReference type="ARBA" id="ARBA00022448"/>
    </source>
</evidence>